<dbReference type="EMBL" id="ML977556">
    <property type="protein sequence ID" value="KAF2007915.1"/>
    <property type="molecule type" value="Genomic_DNA"/>
</dbReference>
<proteinExistence type="predicted"/>
<reference evidence="1" key="1">
    <citation type="journal article" date="2020" name="Stud. Mycol.">
        <title>101 Dothideomycetes genomes: a test case for predicting lifestyles and emergence of pathogens.</title>
        <authorList>
            <person name="Haridas S."/>
            <person name="Albert R."/>
            <person name="Binder M."/>
            <person name="Bloem J."/>
            <person name="Labutti K."/>
            <person name="Salamov A."/>
            <person name="Andreopoulos B."/>
            <person name="Baker S."/>
            <person name="Barry K."/>
            <person name="Bills G."/>
            <person name="Bluhm B."/>
            <person name="Cannon C."/>
            <person name="Castanera R."/>
            <person name="Culley D."/>
            <person name="Daum C."/>
            <person name="Ezra D."/>
            <person name="Gonzalez J."/>
            <person name="Henrissat B."/>
            <person name="Kuo A."/>
            <person name="Liang C."/>
            <person name="Lipzen A."/>
            <person name="Lutzoni F."/>
            <person name="Magnuson J."/>
            <person name="Mondo S."/>
            <person name="Nolan M."/>
            <person name="Ohm R."/>
            <person name="Pangilinan J."/>
            <person name="Park H.-J."/>
            <person name="Ramirez L."/>
            <person name="Alfaro M."/>
            <person name="Sun H."/>
            <person name="Tritt A."/>
            <person name="Yoshinaga Y."/>
            <person name="Zwiers L.-H."/>
            <person name="Turgeon B."/>
            <person name="Goodwin S."/>
            <person name="Spatafora J."/>
            <person name="Crous P."/>
            <person name="Grigoriev I."/>
        </authorList>
    </citation>
    <scope>NUCLEOTIDE SEQUENCE</scope>
    <source>
        <strain evidence="1">CBS 123094</strain>
    </source>
</reference>
<dbReference type="Proteomes" id="UP000799779">
    <property type="component" value="Unassembled WGS sequence"/>
</dbReference>
<organism evidence="1 2">
    <name type="scientific">Amniculicola lignicola CBS 123094</name>
    <dbReference type="NCBI Taxonomy" id="1392246"/>
    <lineage>
        <taxon>Eukaryota</taxon>
        <taxon>Fungi</taxon>
        <taxon>Dikarya</taxon>
        <taxon>Ascomycota</taxon>
        <taxon>Pezizomycotina</taxon>
        <taxon>Dothideomycetes</taxon>
        <taxon>Pleosporomycetidae</taxon>
        <taxon>Pleosporales</taxon>
        <taxon>Amniculicolaceae</taxon>
        <taxon>Amniculicola</taxon>
    </lineage>
</organism>
<protein>
    <submittedName>
        <fullName evidence="1">Uncharacterized protein</fullName>
    </submittedName>
</protein>
<sequence>MSANESIDVLANSKHTSGLATRAQRPGIEEEACLKRAQRAREPHSSVDVNVFPERARRGLNTKASRQVQARKYRSCTPLIPSDQWQGVLEPFRHKTTDTNVGHLVDTDGSAGTNSDFCLSTGDGCQLAGPESEPWSRPRERGITLRQLAPVRAVEIAGQLAVAVTETFSSRYCTAPGVPHIAALAAPLDQIWNGSMANIFPGA</sequence>
<gene>
    <name evidence="1" type="ORF">P154DRAFT_568739</name>
</gene>
<evidence type="ECO:0000313" key="2">
    <source>
        <dbReference type="Proteomes" id="UP000799779"/>
    </source>
</evidence>
<dbReference type="AlphaFoldDB" id="A0A6A5X4M5"/>
<evidence type="ECO:0000313" key="1">
    <source>
        <dbReference type="EMBL" id="KAF2007915.1"/>
    </source>
</evidence>
<accession>A0A6A5X4M5</accession>
<name>A0A6A5X4M5_9PLEO</name>
<keyword evidence="2" id="KW-1185">Reference proteome</keyword>